<feature type="transmembrane region" description="Helical" evidence="6">
    <location>
        <begin position="35"/>
        <end position="53"/>
    </location>
</feature>
<dbReference type="GO" id="GO:0016020">
    <property type="term" value="C:membrane"/>
    <property type="evidence" value="ECO:0007669"/>
    <property type="project" value="UniProtKB-SubCell"/>
</dbReference>
<keyword evidence="4 6" id="KW-1133">Transmembrane helix</keyword>
<evidence type="ECO:0000256" key="2">
    <source>
        <dbReference type="ARBA" id="ARBA00007362"/>
    </source>
</evidence>
<evidence type="ECO:0000313" key="9">
    <source>
        <dbReference type="Proteomes" id="UP000198953"/>
    </source>
</evidence>
<dbReference type="InterPro" id="IPR000620">
    <property type="entry name" value="EamA_dom"/>
</dbReference>
<keyword evidence="5 6" id="KW-0472">Membrane</keyword>
<feature type="transmembrane region" description="Helical" evidence="6">
    <location>
        <begin position="59"/>
        <end position="79"/>
    </location>
</feature>
<keyword evidence="3 6" id="KW-0812">Transmembrane</keyword>
<dbReference type="InterPro" id="IPR037185">
    <property type="entry name" value="EmrE-like"/>
</dbReference>
<evidence type="ECO:0000256" key="5">
    <source>
        <dbReference type="ARBA" id="ARBA00023136"/>
    </source>
</evidence>
<feature type="transmembrane region" description="Helical" evidence="6">
    <location>
        <begin position="254"/>
        <end position="272"/>
    </location>
</feature>
<feature type="domain" description="EamA" evidence="7">
    <location>
        <begin position="37"/>
        <end position="165"/>
    </location>
</feature>
<dbReference type="EMBL" id="FOBF01000015">
    <property type="protein sequence ID" value="SEM61616.1"/>
    <property type="molecule type" value="Genomic_DNA"/>
</dbReference>
<proteinExistence type="inferred from homology"/>
<feature type="transmembrane region" description="Helical" evidence="6">
    <location>
        <begin position="91"/>
        <end position="113"/>
    </location>
</feature>
<dbReference type="SUPFAM" id="SSF103481">
    <property type="entry name" value="Multidrug resistance efflux transporter EmrE"/>
    <property type="match status" value="2"/>
</dbReference>
<dbReference type="InterPro" id="IPR050638">
    <property type="entry name" value="AA-Vitamin_Transporters"/>
</dbReference>
<evidence type="ECO:0000256" key="3">
    <source>
        <dbReference type="ARBA" id="ARBA00022692"/>
    </source>
</evidence>
<protein>
    <submittedName>
        <fullName evidence="8">Permease of the drug/metabolite transporter (DMT) superfamily</fullName>
    </submittedName>
</protein>
<dbReference type="PANTHER" id="PTHR32322:SF9">
    <property type="entry name" value="AMINO-ACID METABOLITE EFFLUX PUMP-RELATED"/>
    <property type="match status" value="1"/>
</dbReference>
<feature type="transmembrane region" description="Helical" evidence="6">
    <location>
        <begin position="191"/>
        <end position="210"/>
    </location>
</feature>
<comment type="similarity">
    <text evidence="2">Belongs to the EamA transporter family.</text>
</comment>
<dbReference type="Proteomes" id="UP000198953">
    <property type="component" value="Unassembled WGS sequence"/>
</dbReference>
<feature type="transmembrane region" description="Helical" evidence="6">
    <location>
        <begin position="222"/>
        <end position="242"/>
    </location>
</feature>
<feature type="transmembrane region" description="Helical" evidence="6">
    <location>
        <begin position="151"/>
        <end position="171"/>
    </location>
</feature>
<keyword evidence="9" id="KW-1185">Reference proteome</keyword>
<evidence type="ECO:0000256" key="6">
    <source>
        <dbReference type="SAM" id="Phobius"/>
    </source>
</evidence>
<feature type="domain" description="EamA" evidence="7">
    <location>
        <begin position="192"/>
        <end position="326"/>
    </location>
</feature>
<dbReference type="Gene3D" id="1.10.3730.20">
    <property type="match status" value="1"/>
</dbReference>
<evidence type="ECO:0000256" key="1">
    <source>
        <dbReference type="ARBA" id="ARBA00004141"/>
    </source>
</evidence>
<sequence length="341" mass="34667">MLGPDGTVCPPAAQGRSGLSAGRCWVARARWWPEFVTLSAIWGASFAFIKIGVDAGVPPAWVALWRCLLGAAALWLIVAARRERVPREARVWGHSAVVAVLLNSAPFVLLSYGETKVSSVLAGVWNATTPLFTLVFVLLSAQGERPTPRRLAGLALGFAGALTVLGVWNGLSVGEPAVLGAWGGLGGGGLGGSLACLAATACYGAGFAYTRRHLSRLPHSSTSLAALQITCAAAELALFAPLTSGGPRWPGAQAALALLALGALGTGVAYILNLRIVRTAGTGVASAVTYVTPLWSTALGALLLAEPVGWNTAAGGVLVIAAVALTRSAPARADAPAARPA</sequence>
<accession>A0A1H7ZTK5</accession>
<evidence type="ECO:0000259" key="7">
    <source>
        <dbReference type="Pfam" id="PF00892"/>
    </source>
</evidence>
<dbReference type="Pfam" id="PF00892">
    <property type="entry name" value="EamA"/>
    <property type="match status" value="2"/>
</dbReference>
<evidence type="ECO:0000256" key="4">
    <source>
        <dbReference type="ARBA" id="ARBA00022989"/>
    </source>
</evidence>
<comment type="subcellular location">
    <subcellularLocation>
        <location evidence="1">Membrane</location>
        <topology evidence="1">Multi-pass membrane protein</topology>
    </subcellularLocation>
</comment>
<dbReference type="STRING" id="46177.SAMN05660976_05611"/>
<dbReference type="AlphaFoldDB" id="A0A1H7ZTK5"/>
<dbReference type="OrthoDB" id="5242975at2"/>
<name>A0A1H7ZTK5_9ACTN</name>
<feature type="transmembrane region" description="Helical" evidence="6">
    <location>
        <begin position="310"/>
        <end position="329"/>
    </location>
</feature>
<evidence type="ECO:0000313" key="8">
    <source>
        <dbReference type="EMBL" id="SEM61616.1"/>
    </source>
</evidence>
<reference evidence="8 9" key="1">
    <citation type="submission" date="2016-10" db="EMBL/GenBank/DDBJ databases">
        <authorList>
            <person name="de Groot N.N."/>
        </authorList>
    </citation>
    <scope>NUCLEOTIDE SEQUENCE [LARGE SCALE GENOMIC DNA]</scope>
    <source>
        <strain evidence="8 9">DSM 43357</strain>
    </source>
</reference>
<dbReference type="PANTHER" id="PTHR32322">
    <property type="entry name" value="INNER MEMBRANE TRANSPORTER"/>
    <property type="match status" value="1"/>
</dbReference>
<organism evidence="8 9">
    <name type="scientific">Nonomuraea pusilla</name>
    <dbReference type="NCBI Taxonomy" id="46177"/>
    <lineage>
        <taxon>Bacteria</taxon>
        <taxon>Bacillati</taxon>
        <taxon>Actinomycetota</taxon>
        <taxon>Actinomycetes</taxon>
        <taxon>Streptosporangiales</taxon>
        <taxon>Streptosporangiaceae</taxon>
        <taxon>Nonomuraea</taxon>
    </lineage>
</organism>
<gene>
    <name evidence="8" type="ORF">SAMN05660976_05611</name>
</gene>
<feature type="transmembrane region" description="Helical" evidence="6">
    <location>
        <begin position="284"/>
        <end position="304"/>
    </location>
</feature>
<feature type="transmembrane region" description="Helical" evidence="6">
    <location>
        <begin position="119"/>
        <end position="139"/>
    </location>
</feature>